<feature type="region of interest" description="Disordered" evidence="2">
    <location>
        <begin position="380"/>
        <end position="415"/>
    </location>
</feature>
<reference evidence="4" key="1">
    <citation type="journal article" date="2010" name="Nature">
        <title>The Amphimedon queenslandica genome and the evolution of animal complexity.</title>
        <authorList>
            <person name="Srivastava M."/>
            <person name="Simakov O."/>
            <person name="Chapman J."/>
            <person name="Fahey B."/>
            <person name="Gauthier M.E."/>
            <person name="Mitros T."/>
            <person name="Richards G.S."/>
            <person name="Conaco C."/>
            <person name="Dacre M."/>
            <person name="Hellsten U."/>
            <person name="Larroux C."/>
            <person name="Putnam N.H."/>
            <person name="Stanke M."/>
            <person name="Adamska M."/>
            <person name="Darling A."/>
            <person name="Degnan S.M."/>
            <person name="Oakley T.H."/>
            <person name="Plachetzki D.C."/>
            <person name="Zhai Y."/>
            <person name="Adamski M."/>
            <person name="Calcino A."/>
            <person name="Cummins S.F."/>
            <person name="Goodstein D.M."/>
            <person name="Harris C."/>
            <person name="Jackson D.J."/>
            <person name="Leys S.P."/>
            <person name="Shu S."/>
            <person name="Woodcroft B.J."/>
            <person name="Vervoort M."/>
            <person name="Kosik K.S."/>
            <person name="Manning G."/>
            <person name="Degnan B.M."/>
            <person name="Rokhsar D.S."/>
        </authorList>
    </citation>
    <scope>NUCLEOTIDE SEQUENCE [LARGE SCALE GENOMIC DNA]</scope>
</reference>
<keyword evidence="4" id="KW-1185">Reference proteome</keyword>
<evidence type="ECO:0000256" key="2">
    <source>
        <dbReference type="SAM" id="MobiDB-lite"/>
    </source>
</evidence>
<protein>
    <submittedName>
        <fullName evidence="3">Uncharacterized protein</fullName>
    </submittedName>
</protein>
<feature type="compositionally biased region" description="Low complexity" evidence="2">
    <location>
        <begin position="442"/>
        <end position="455"/>
    </location>
</feature>
<dbReference type="EnsemblMetazoa" id="XM_011407372.2">
    <property type="protein sequence ID" value="XP_011405674.2"/>
    <property type="gene ID" value="LOC105313720"/>
</dbReference>
<keyword evidence="1" id="KW-0175">Coiled coil</keyword>
<dbReference type="InParanoid" id="A0A1X7UAN5"/>
<feature type="compositionally biased region" description="Gly residues" evidence="2">
    <location>
        <begin position="29"/>
        <end position="38"/>
    </location>
</feature>
<sequence>MNEESIRPSPQDLLRPPQIGTGDRRTVFTGGGGGGQENGGNALYPIPSSPSPISGGSSSSTGIAKPKGGGVKTSSNGYTKLAVSSDEYILAGGVSMLDGSTKLRIMEAELNIVRRDFSELLAERNTLETQCRRYEDSWRFTVQQLARAIEQRNDAVSQLQILEGGGSPVMKASRSPEFKMKKMKSQQLRVELDSIMQQLNTQMRVSRQLEFERDKANDECDLTKAQLQTVILQNQDLINACAEVARQRDRAIAEKEVLREELNRYDNELECIVDFEGDNEAPSSTREKLLLQQIKMLREQREQLQTTYHQTIEQYKKQVSKLTLDKRNAAASADGMRALLQRRLEGSQTENTELRAELRTSSELITQLKNQLAHLRLSQQGQSSYLSTGSMTTSGDGNSTSPDSPPESQSSELQVLSFKPGSAGLRSTLSQDTGTILYNEGSVGSSSSTNTPSLTQHSDLISPGGSSLSGYRVSSARTRRNHYVPTASPFPEETHNHSSEEESSSWI</sequence>
<evidence type="ECO:0000313" key="4">
    <source>
        <dbReference type="Proteomes" id="UP000007879"/>
    </source>
</evidence>
<evidence type="ECO:0000256" key="1">
    <source>
        <dbReference type="SAM" id="Coils"/>
    </source>
</evidence>
<accession>A0A1X7UAN5</accession>
<evidence type="ECO:0000313" key="3">
    <source>
        <dbReference type="EnsemblMetazoa" id="Aqu2.1.24544_001"/>
    </source>
</evidence>
<dbReference type="AlphaFoldDB" id="A0A1X7UAN5"/>
<organism evidence="3">
    <name type="scientific">Amphimedon queenslandica</name>
    <name type="common">Sponge</name>
    <dbReference type="NCBI Taxonomy" id="400682"/>
    <lineage>
        <taxon>Eukaryota</taxon>
        <taxon>Metazoa</taxon>
        <taxon>Porifera</taxon>
        <taxon>Demospongiae</taxon>
        <taxon>Heteroscleromorpha</taxon>
        <taxon>Haplosclerida</taxon>
        <taxon>Niphatidae</taxon>
        <taxon>Amphimedon</taxon>
    </lineage>
</organism>
<proteinExistence type="predicted"/>
<feature type="compositionally biased region" description="Polar residues" evidence="2">
    <location>
        <begin position="380"/>
        <end position="398"/>
    </location>
</feature>
<dbReference type="KEGG" id="aqu:105313720"/>
<reference evidence="3" key="2">
    <citation type="submission" date="2017-05" db="UniProtKB">
        <authorList>
            <consortium name="EnsemblMetazoa"/>
        </authorList>
    </citation>
    <scope>IDENTIFICATION</scope>
</reference>
<feature type="compositionally biased region" description="Low complexity" evidence="2">
    <location>
        <begin position="399"/>
        <end position="411"/>
    </location>
</feature>
<feature type="region of interest" description="Disordered" evidence="2">
    <location>
        <begin position="1"/>
        <end position="76"/>
    </location>
</feature>
<feature type="compositionally biased region" description="Low complexity" evidence="2">
    <location>
        <begin position="51"/>
        <end position="60"/>
    </location>
</feature>
<name>A0A1X7UAN5_AMPQE</name>
<dbReference type="Proteomes" id="UP000007879">
    <property type="component" value="Unassembled WGS sequence"/>
</dbReference>
<feature type="region of interest" description="Disordered" evidence="2">
    <location>
        <begin position="440"/>
        <end position="507"/>
    </location>
</feature>
<feature type="coiled-coil region" evidence="1">
    <location>
        <begin position="103"/>
        <end position="137"/>
    </location>
</feature>
<dbReference type="EnsemblMetazoa" id="Aqu2.1.24544_001">
    <property type="protein sequence ID" value="Aqu2.1.24544_001"/>
    <property type="gene ID" value="Aqu2.1.24544"/>
</dbReference>
<feature type="compositionally biased region" description="Polar residues" evidence="2">
    <location>
        <begin position="456"/>
        <end position="469"/>
    </location>
</feature>
<feature type="coiled-coil region" evidence="1">
    <location>
        <begin position="241"/>
        <end position="371"/>
    </location>
</feature>
<gene>
    <name evidence="3" type="primary">105313720</name>
</gene>